<name>A0A517L687_9PEZI</name>
<dbReference type="STRING" id="50376.A0A517L687"/>
<proteinExistence type="predicted"/>
<evidence type="ECO:0000313" key="2">
    <source>
        <dbReference type="Proteomes" id="UP000316270"/>
    </source>
</evidence>
<sequence length="337" mass="38266">MYGFIRRLIRVQRSFDVMERIGLLLIGPVRREPARSHKKTSEHLRFGEEATRIDEDIESTISACLHQQNSSDRILVVFDSRTEMKWASQTCPSLLDQFAAYVDVQQLMANVSDNQHPSLRKSLFALGINEGVPASKDRQYKTPHRAANDVVYTLAILASLMSLPPDAAPMSIPKKSKRLVLFYGRPRPKERYPFTALLRTLDCTPLPPALDTSGKVYNYFSSFNPITAGTGIARNPHTRPDSFRKAQLSRSWICFGSKLDLDAFLLAVNHTTVGGGKSIIVESYYHPGVSLTVQERFAKQIEDTERIREERSRMRSISRQTLLDLDDETLDVFQLFD</sequence>
<dbReference type="Proteomes" id="UP000316270">
    <property type="component" value="Chromosome 5"/>
</dbReference>
<dbReference type="AlphaFoldDB" id="A0A517L687"/>
<organism evidence="1 2">
    <name type="scientific">Venturia effusa</name>
    <dbReference type="NCBI Taxonomy" id="50376"/>
    <lineage>
        <taxon>Eukaryota</taxon>
        <taxon>Fungi</taxon>
        <taxon>Dikarya</taxon>
        <taxon>Ascomycota</taxon>
        <taxon>Pezizomycotina</taxon>
        <taxon>Dothideomycetes</taxon>
        <taxon>Pleosporomycetidae</taxon>
        <taxon>Venturiales</taxon>
        <taxon>Venturiaceae</taxon>
        <taxon>Venturia</taxon>
    </lineage>
</organism>
<dbReference type="EMBL" id="CP042189">
    <property type="protein sequence ID" value="QDS71149.1"/>
    <property type="molecule type" value="Genomic_DNA"/>
</dbReference>
<protein>
    <submittedName>
        <fullName evidence="1">Uncharacterized protein</fullName>
    </submittedName>
</protein>
<accession>A0A517L687</accession>
<keyword evidence="2" id="KW-1185">Reference proteome</keyword>
<dbReference type="OrthoDB" id="4669781at2759"/>
<reference evidence="1 2" key="1">
    <citation type="submission" date="2019-07" db="EMBL/GenBank/DDBJ databases">
        <title>Finished genome of Venturia effusa.</title>
        <authorList>
            <person name="Young C.A."/>
            <person name="Cox M.P."/>
            <person name="Ganley A.R.D."/>
            <person name="David W.J."/>
        </authorList>
    </citation>
    <scope>NUCLEOTIDE SEQUENCE [LARGE SCALE GENOMIC DNA]</scope>
    <source>
        <strain evidence="2">albino</strain>
    </source>
</reference>
<evidence type="ECO:0000313" key="1">
    <source>
        <dbReference type="EMBL" id="QDS71149.1"/>
    </source>
</evidence>
<gene>
    <name evidence="1" type="ORF">FKW77_009971</name>
</gene>